<evidence type="ECO:0000256" key="10">
    <source>
        <dbReference type="ARBA" id="ARBA00023136"/>
    </source>
</evidence>
<dbReference type="PANTHER" id="PTHR43553">
    <property type="entry name" value="HEAVY METAL TRANSPORTER"/>
    <property type="match status" value="1"/>
</dbReference>
<dbReference type="InterPro" id="IPR003593">
    <property type="entry name" value="AAA+_ATPase"/>
</dbReference>
<dbReference type="InterPro" id="IPR003439">
    <property type="entry name" value="ABC_transporter-like_ATP-bd"/>
</dbReference>
<dbReference type="PROSITE" id="PS50893">
    <property type="entry name" value="ABC_TRANSPORTER_2"/>
    <property type="match status" value="1"/>
</dbReference>
<keyword evidence="9 12" id="KW-1133">Transmembrane helix</keyword>
<protein>
    <submittedName>
        <fullName evidence="14">ATP-binding cassette domain-containing protein</fullName>
    </submittedName>
</protein>
<comment type="subcellular location">
    <subcellularLocation>
        <location evidence="1">Membrane</location>
        <topology evidence="1">Multi-pass membrane protein</topology>
    </subcellularLocation>
</comment>
<reference evidence="15" key="1">
    <citation type="journal article" date="2019" name="Int. J. Syst. Evol. Microbiol.">
        <title>The Global Catalogue of Microorganisms (GCM) 10K type strain sequencing project: providing services to taxonomists for standard genome sequencing and annotation.</title>
        <authorList>
            <consortium name="The Broad Institute Genomics Platform"/>
            <consortium name="The Broad Institute Genome Sequencing Center for Infectious Disease"/>
            <person name="Wu L."/>
            <person name="Ma J."/>
        </authorList>
    </citation>
    <scope>NUCLEOTIDE SEQUENCE [LARGE SCALE GENOMIC DNA]</scope>
    <source>
        <strain evidence="15">KCTC 12907</strain>
    </source>
</reference>
<accession>A0ABW2FG19</accession>
<keyword evidence="6" id="KW-0547">Nucleotide-binding</keyword>
<evidence type="ECO:0000256" key="9">
    <source>
        <dbReference type="ARBA" id="ARBA00022989"/>
    </source>
</evidence>
<comment type="caution">
    <text evidence="14">The sequence shown here is derived from an EMBL/GenBank/DDBJ whole genome shotgun (WGS) entry which is preliminary data.</text>
</comment>
<feature type="transmembrane region" description="Helical" evidence="12">
    <location>
        <begin position="418"/>
        <end position="436"/>
    </location>
</feature>
<dbReference type="GO" id="GO:0005524">
    <property type="term" value="F:ATP binding"/>
    <property type="evidence" value="ECO:0007669"/>
    <property type="project" value="UniProtKB-KW"/>
</dbReference>
<dbReference type="SMART" id="SM00382">
    <property type="entry name" value="AAA"/>
    <property type="match status" value="1"/>
</dbReference>
<feature type="domain" description="ABC transporter" evidence="13">
    <location>
        <begin position="48"/>
        <end position="293"/>
    </location>
</feature>
<dbReference type="RefSeq" id="WP_378044308.1">
    <property type="nucleotide sequence ID" value="NZ_JBHMDN010000004.1"/>
</dbReference>
<dbReference type="PANTHER" id="PTHR43553:SF24">
    <property type="entry name" value="ENERGY-COUPLING FACTOR TRANSPORTER ATP-BINDING PROTEIN ECFA1"/>
    <property type="match status" value="1"/>
</dbReference>
<dbReference type="InterPro" id="IPR015856">
    <property type="entry name" value="ABC_transpr_CbiO/EcfA_su"/>
</dbReference>
<feature type="transmembrane region" description="Helical" evidence="12">
    <location>
        <begin position="611"/>
        <end position="628"/>
    </location>
</feature>
<evidence type="ECO:0000256" key="8">
    <source>
        <dbReference type="ARBA" id="ARBA00022967"/>
    </source>
</evidence>
<dbReference type="CDD" id="cd16914">
    <property type="entry name" value="EcfT"/>
    <property type="match status" value="1"/>
</dbReference>
<keyword evidence="4" id="KW-1003">Cell membrane</keyword>
<comment type="similarity">
    <text evidence="2">Belongs to the ABC transporter superfamily.</text>
</comment>
<evidence type="ECO:0000256" key="11">
    <source>
        <dbReference type="SAM" id="MobiDB-lite"/>
    </source>
</evidence>
<organism evidence="14 15">
    <name type="scientific">Cohnella cellulosilytica</name>
    <dbReference type="NCBI Taxonomy" id="986710"/>
    <lineage>
        <taxon>Bacteria</taxon>
        <taxon>Bacillati</taxon>
        <taxon>Bacillota</taxon>
        <taxon>Bacilli</taxon>
        <taxon>Bacillales</taxon>
        <taxon>Paenibacillaceae</taxon>
        <taxon>Cohnella</taxon>
    </lineage>
</organism>
<keyword evidence="10 12" id="KW-0472">Membrane</keyword>
<dbReference type="InterPro" id="IPR050095">
    <property type="entry name" value="ECF_ABC_transporter_ATP-bd"/>
</dbReference>
<proteinExistence type="inferred from homology"/>
<keyword evidence="5 12" id="KW-0812">Transmembrane</keyword>
<gene>
    <name evidence="14" type="ORF">ACFQMJ_26855</name>
</gene>
<feature type="compositionally biased region" description="Basic and acidic residues" evidence="11">
    <location>
        <begin position="356"/>
        <end position="381"/>
    </location>
</feature>
<evidence type="ECO:0000256" key="7">
    <source>
        <dbReference type="ARBA" id="ARBA00022840"/>
    </source>
</evidence>
<evidence type="ECO:0000256" key="4">
    <source>
        <dbReference type="ARBA" id="ARBA00022475"/>
    </source>
</evidence>
<dbReference type="Pfam" id="PF00005">
    <property type="entry name" value="ABC_tran"/>
    <property type="match status" value="1"/>
</dbReference>
<dbReference type="EMBL" id="JBHTAI010000021">
    <property type="protein sequence ID" value="MFC7152168.1"/>
    <property type="molecule type" value="Genomic_DNA"/>
</dbReference>
<evidence type="ECO:0000313" key="15">
    <source>
        <dbReference type="Proteomes" id="UP001596378"/>
    </source>
</evidence>
<feature type="transmembrane region" description="Helical" evidence="12">
    <location>
        <begin position="482"/>
        <end position="501"/>
    </location>
</feature>
<dbReference type="InterPro" id="IPR027417">
    <property type="entry name" value="P-loop_NTPase"/>
</dbReference>
<evidence type="ECO:0000256" key="3">
    <source>
        <dbReference type="ARBA" id="ARBA00022448"/>
    </source>
</evidence>
<dbReference type="SUPFAM" id="SSF52540">
    <property type="entry name" value="P-loop containing nucleoside triphosphate hydrolases"/>
    <property type="match status" value="1"/>
</dbReference>
<name>A0ABW2FG19_9BACL</name>
<evidence type="ECO:0000259" key="13">
    <source>
        <dbReference type="PROSITE" id="PS50893"/>
    </source>
</evidence>
<dbReference type="CDD" id="cd03225">
    <property type="entry name" value="ABC_cobalt_CbiO_domain1"/>
    <property type="match status" value="1"/>
</dbReference>
<evidence type="ECO:0000256" key="5">
    <source>
        <dbReference type="ARBA" id="ARBA00022692"/>
    </source>
</evidence>
<feature type="transmembrane region" description="Helical" evidence="12">
    <location>
        <begin position="443"/>
        <end position="462"/>
    </location>
</feature>
<keyword evidence="15" id="KW-1185">Reference proteome</keyword>
<sequence length="630" mass="68800">MDRQKSAFSRPGAISLAVPEQEGLAVLGGTQQMEKRKAASAKLDAISLRLDGIPWRRGEEGIEACRPDGLTFAPGTIVLLMGANGAGKSTLLEKMAGLRPPEGVLTAYGSDALWKRSRFRRSGLGLNGQALLCYSYASQAPEEGLFARSVGDELAYSLRPYGLTEGDNDERSREALDAVGWESKAWLERDPYLMSGGERRRTALAAVFAAPAPWLLLDEPTAGLDGEGHRTIAAKLRDLRAEGRGIVLVSHDSDWALPLADEVLLLDAAGTLRLCSREQLVRHPEWLAEAGMRVPEWLQAANRMWRSGVPAELTLDPVAAAEGWRARVERSSDGPTQGLVRETEEDCCAKGEQQAGEEHKVGGEGKLEEGKRAEKVRERGMRPGGKRHRLAGFDPRSVWLAYVLISFGLFALKDWPGLAAGGAVVLGLLAAGRVSLRRWRMLIVNYAVFSVVTSAIFASGAGSDWAMRGEAFADTLFTFMRTMLILLLGLAIPLVMSPLSLRRSLEQITTIRGKSPVWVQRGILAVALIMRFVPVLLELWERFAKIIRARGKTLAIGPVALGRQLRDTALPFLLALFRLGDEVALALESRGVGGTRAATRAQRLRWRARDYGLATGSLLLALGMWFVLRR</sequence>
<dbReference type="InterPro" id="IPR003339">
    <property type="entry name" value="ABC/ECF_trnsptr_transmembrane"/>
</dbReference>
<feature type="region of interest" description="Disordered" evidence="11">
    <location>
        <begin position="350"/>
        <end position="383"/>
    </location>
</feature>
<dbReference type="Gene3D" id="3.40.50.300">
    <property type="entry name" value="P-loop containing nucleotide triphosphate hydrolases"/>
    <property type="match status" value="1"/>
</dbReference>
<keyword evidence="8" id="KW-1278">Translocase</keyword>
<dbReference type="Proteomes" id="UP001596378">
    <property type="component" value="Unassembled WGS sequence"/>
</dbReference>
<dbReference type="Pfam" id="PF02361">
    <property type="entry name" value="CbiQ"/>
    <property type="match status" value="1"/>
</dbReference>
<evidence type="ECO:0000256" key="1">
    <source>
        <dbReference type="ARBA" id="ARBA00004141"/>
    </source>
</evidence>
<keyword evidence="7 14" id="KW-0067">ATP-binding</keyword>
<evidence type="ECO:0000313" key="14">
    <source>
        <dbReference type="EMBL" id="MFC7152168.1"/>
    </source>
</evidence>
<evidence type="ECO:0000256" key="2">
    <source>
        <dbReference type="ARBA" id="ARBA00005417"/>
    </source>
</evidence>
<evidence type="ECO:0000256" key="12">
    <source>
        <dbReference type="SAM" id="Phobius"/>
    </source>
</evidence>
<keyword evidence="3" id="KW-0813">Transport</keyword>
<evidence type="ECO:0000256" key="6">
    <source>
        <dbReference type="ARBA" id="ARBA00022741"/>
    </source>
</evidence>